<evidence type="ECO:0000256" key="1">
    <source>
        <dbReference type="ARBA" id="ARBA00010617"/>
    </source>
</evidence>
<keyword evidence="10" id="KW-1185">Reference proteome</keyword>
<dbReference type="PROSITE" id="PS00086">
    <property type="entry name" value="CYTOCHROME_P450"/>
    <property type="match status" value="1"/>
</dbReference>
<evidence type="ECO:0000256" key="2">
    <source>
        <dbReference type="ARBA" id="ARBA00022617"/>
    </source>
</evidence>
<dbReference type="PANTHER" id="PTHR46696:SF1">
    <property type="entry name" value="CYTOCHROME P450 YJIB-RELATED"/>
    <property type="match status" value="1"/>
</dbReference>
<dbReference type="Pfam" id="PF00067">
    <property type="entry name" value="p450"/>
    <property type="match status" value="1"/>
</dbReference>
<evidence type="ECO:0000256" key="4">
    <source>
        <dbReference type="ARBA" id="ARBA00023002"/>
    </source>
</evidence>
<dbReference type="InterPro" id="IPR017972">
    <property type="entry name" value="Cyt_P450_CS"/>
</dbReference>
<dbReference type="InterPro" id="IPR036396">
    <property type="entry name" value="Cyt_P450_sf"/>
</dbReference>
<dbReference type="FunFam" id="1.10.630.10:FF:000018">
    <property type="entry name" value="Cytochrome P450 monooxygenase"/>
    <property type="match status" value="1"/>
</dbReference>
<evidence type="ECO:0000256" key="5">
    <source>
        <dbReference type="ARBA" id="ARBA00023004"/>
    </source>
</evidence>
<name>A0A919L7L2_9ACTN</name>
<keyword evidence="5 7" id="KW-0408">Iron</keyword>
<organism evidence="9 10">
    <name type="scientific">Streptomyces sulfonofaciens</name>
    <dbReference type="NCBI Taxonomy" id="68272"/>
    <lineage>
        <taxon>Bacteria</taxon>
        <taxon>Bacillati</taxon>
        <taxon>Actinomycetota</taxon>
        <taxon>Actinomycetes</taxon>
        <taxon>Kitasatosporales</taxon>
        <taxon>Streptomycetaceae</taxon>
        <taxon>Streptomyces</taxon>
    </lineage>
</organism>
<dbReference type="GO" id="GO:0016705">
    <property type="term" value="F:oxidoreductase activity, acting on paired donors, with incorporation or reduction of molecular oxygen"/>
    <property type="evidence" value="ECO:0007669"/>
    <property type="project" value="InterPro"/>
</dbReference>
<evidence type="ECO:0000256" key="8">
    <source>
        <dbReference type="SAM" id="MobiDB-lite"/>
    </source>
</evidence>
<evidence type="ECO:0000313" key="10">
    <source>
        <dbReference type="Proteomes" id="UP000603708"/>
    </source>
</evidence>
<dbReference type="GO" id="GO:0020037">
    <property type="term" value="F:heme binding"/>
    <property type="evidence" value="ECO:0007669"/>
    <property type="project" value="InterPro"/>
</dbReference>
<protein>
    <submittedName>
        <fullName evidence="9">Cytochrome P450</fullName>
    </submittedName>
</protein>
<dbReference type="InterPro" id="IPR001128">
    <property type="entry name" value="Cyt_P450"/>
</dbReference>
<gene>
    <name evidence="9" type="ORF">GCM10018793_60660</name>
</gene>
<proteinExistence type="inferred from homology"/>
<keyword evidence="6 7" id="KW-0503">Monooxygenase</keyword>
<dbReference type="PRINTS" id="PR00359">
    <property type="entry name" value="BP450"/>
</dbReference>
<dbReference type="CDD" id="cd11030">
    <property type="entry name" value="CYP105-like"/>
    <property type="match status" value="1"/>
</dbReference>
<reference evidence="9" key="2">
    <citation type="submission" date="2020-09" db="EMBL/GenBank/DDBJ databases">
        <authorList>
            <person name="Sun Q."/>
            <person name="Ohkuma M."/>
        </authorList>
    </citation>
    <scope>NUCLEOTIDE SEQUENCE</scope>
    <source>
        <strain evidence="9">JCM 5069</strain>
    </source>
</reference>
<dbReference type="InterPro" id="IPR002397">
    <property type="entry name" value="Cyt_P450_B"/>
</dbReference>
<comment type="caution">
    <text evidence="9">The sequence shown here is derived from an EMBL/GenBank/DDBJ whole genome shotgun (WGS) entry which is preliminary data.</text>
</comment>
<dbReference type="EMBL" id="BNCD01000024">
    <property type="protein sequence ID" value="GHH86907.1"/>
    <property type="molecule type" value="Genomic_DNA"/>
</dbReference>
<dbReference type="GO" id="GO:0005506">
    <property type="term" value="F:iron ion binding"/>
    <property type="evidence" value="ECO:0007669"/>
    <property type="project" value="InterPro"/>
</dbReference>
<dbReference type="SUPFAM" id="SSF48264">
    <property type="entry name" value="Cytochrome P450"/>
    <property type="match status" value="1"/>
</dbReference>
<reference evidence="9" key="1">
    <citation type="journal article" date="2014" name="Int. J. Syst. Evol. Microbiol.">
        <title>Complete genome sequence of Corynebacterium casei LMG S-19264T (=DSM 44701T), isolated from a smear-ripened cheese.</title>
        <authorList>
            <consortium name="US DOE Joint Genome Institute (JGI-PGF)"/>
            <person name="Walter F."/>
            <person name="Albersmeier A."/>
            <person name="Kalinowski J."/>
            <person name="Ruckert C."/>
        </authorList>
    </citation>
    <scope>NUCLEOTIDE SEQUENCE</scope>
    <source>
        <strain evidence="9">JCM 5069</strain>
    </source>
</reference>
<comment type="similarity">
    <text evidence="1 7">Belongs to the cytochrome P450 family.</text>
</comment>
<dbReference type="GO" id="GO:0004497">
    <property type="term" value="F:monooxygenase activity"/>
    <property type="evidence" value="ECO:0007669"/>
    <property type="project" value="UniProtKB-KW"/>
</dbReference>
<accession>A0A919L7L2</accession>
<keyword evidence="2 7" id="KW-0349">Heme</keyword>
<keyword evidence="4 7" id="KW-0560">Oxidoreductase</keyword>
<keyword evidence="3 7" id="KW-0479">Metal-binding</keyword>
<sequence length="414" mass="45995">MTETTVAATATEAPLDYPMPRASGCPFDPPPQLARLREEAPFSRARIWDGTTAWLVTRYEDQRAILADDRFSANPLRPGFPMQSPGVAARRTNGKRLPFISMDDPEHNRVRRMFTSYFSVKRARALRPRLQEIIGDLLDGMEAAGPPVDLVSSFALPLPSLVIAEILGVPREDQPLFQRESRVLISMNSEIDDVLRAIDSLTDYLEGLLAAKERDPQDDLLSHVLADHVRSGATSREQLVQDAILLLIAGHETTTNMLALGTLALLRNPEQLAAVRDTEDPADIALAVEELLRYLTIVHTGRRRVALTDVEVSGQLIRAGEGVILPNDSANRDATVFDNPDSLDVTRQNARHHIAFGQGTHQCLGQNLARTELQLAYPALLRRFPTLRPAIEEDAIRYKHDAVVYGVYELPVAW</sequence>
<feature type="region of interest" description="Disordered" evidence="8">
    <location>
        <begin position="1"/>
        <end position="21"/>
    </location>
</feature>
<feature type="compositionally biased region" description="Low complexity" evidence="8">
    <location>
        <begin position="1"/>
        <end position="13"/>
    </location>
</feature>
<dbReference type="PANTHER" id="PTHR46696">
    <property type="entry name" value="P450, PUTATIVE (EUROFUNG)-RELATED"/>
    <property type="match status" value="1"/>
</dbReference>
<dbReference type="RefSeq" id="WP_189937568.1">
    <property type="nucleotide sequence ID" value="NZ_BNCD01000024.1"/>
</dbReference>
<dbReference type="Gene3D" id="1.10.630.10">
    <property type="entry name" value="Cytochrome P450"/>
    <property type="match status" value="1"/>
</dbReference>
<dbReference type="AlphaFoldDB" id="A0A919L7L2"/>
<evidence type="ECO:0000256" key="7">
    <source>
        <dbReference type="RuleBase" id="RU000461"/>
    </source>
</evidence>
<dbReference type="PRINTS" id="PR00385">
    <property type="entry name" value="P450"/>
</dbReference>
<evidence type="ECO:0000256" key="6">
    <source>
        <dbReference type="ARBA" id="ARBA00023033"/>
    </source>
</evidence>
<dbReference type="Proteomes" id="UP000603708">
    <property type="component" value="Unassembled WGS sequence"/>
</dbReference>
<evidence type="ECO:0000256" key="3">
    <source>
        <dbReference type="ARBA" id="ARBA00022723"/>
    </source>
</evidence>
<evidence type="ECO:0000313" key="9">
    <source>
        <dbReference type="EMBL" id="GHH86907.1"/>
    </source>
</evidence>